<protein>
    <recommendedName>
        <fullName evidence="3">Aminoglycoside phosphotransferase domain-containing protein</fullName>
    </recommendedName>
</protein>
<gene>
    <name evidence="1" type="ORF">CLO192961_LOCUS110774</name>
</gene>
<evidence type="ECO:0000313" key="1">
    <source>
        <dbReference type="EMBL" id="VUC23309.1"/>
    </source>
</evidence>
<dbReference type="SUPFAM" id="SSF56112">
    <property type="entry name" value="Protein kinase-like (PK-like)"/>
    <property type="match status" value="1"/>
</dbReference>
<reference evidence="1 2" key="1">
    <citation type="submission" date="2019-06" db="EMBL/GenBank/DDBJ databases">
        <authorList>
            <person name="Broberg M."/>
        </authorList>
    </citation>
    <scope>NUCLEOTIDE SEQUENCE [LARGE SCALE GENOMIC DNA]</scope>
</reference>
<proteinExistence type="predicted"/>
<dbReference type="Proteomes" id="UP000766486">
    <property type="component" value="Unassembled WGS sequence"/>
</dbReference>
<dbReference type="Gene3D" id="3.30.200.20">
    <property type="entry name" value="Phosphorylase Kinase, domain 1"/>
    <property type="match status" value="1"/>
</dbReference>
<comment type="caution">
    <text evidence="1">The sequence shown here is derived from an EMBL/GenBank/DDBJ whole genome shotgun (WGS) entry which is preliminary data.</text>
</comment>
<dbReference type="InterPro" id="IPR011009">
    <property type="entry name" value="Kinase-like_dom_sf"/>
</dbReference>
<name>A0ABY6TX80_BIOOC</name>
<dbReference type="EMBL" id="CABFNS010000702">
    <property type="protein sequence ID" value="VUC23309.1"/>
    <property type="molecule type" value="Genomic_DNA"/>
</dbReference>
<accession>A0ABY6TX80</accession>
<keyword evidence="2" id="KW-1185">Reference proteome</keyword>
<organism evidence="1 2">
    <name type="scientific">Bionectria ochroleuca</name>
    <name type="common">Gliocladium roseum</name>
    <dbReference type="NCBI Taxonomy" id="29856"/>
    <lineage>
        <taxon>Eukaryota</taxon>
        <taxon>Fungi</taxon>
        <taxon>Dikarya</taxon>
        <taxon>Ascomycota</taxon>
        <taxon>Pezizomycotina</taxon>
        <taxon>Sordariomycetes</taxon>
        <taxon>Hypocreomycetidae</taxon>
        <taxon>Hypocreales</taxon>
        <taxon>Bionectriaceae</taxon>
        <taxon>Clonostachys</taxon>
    </lineage>
</organism>
<evidence type="ECO:0000313" key="2">
    <source>
        <dbReference type="Proteomes" id="UP000766486"/>
    </source>
</evidence>
<evidence type="ECO:0008006" key="3">
    <source>
        <dbReference type="Google" id="ProtNLM"/>
    </source>
</evidence>
<sequence>MTDTRKQIQTRVQEELAASSDFKSSELQPLTGGTGNFIFRATLSTALLDGTSQVVVKHGEGYIASNPKFPLSTSRCIIEVECLRGLSNMAPLVSSPFAIATPKILHFNPDTSTQIQEYFPKYINLKEYAIEHYKAPTPTSAKSQCLKLGVAIGKWLHQFHAWGNEPNNQSFRDSLQKNGTMQQLKNYINYKMLVDMVDQHPDILGDAKEVFQKIYEQTLGELKNESSLVPIHGDFWTGNWGSVLLPNKPIEESTQTQVAIIDLELAQLGIKPLDMGQMIAELWQLRLYKKIDAGTWIIQGLAQGYGAVDLDFIFRTLIHVGAHLICFGSRTPNWGTPEQNKDLVRIGKDVILKAWSKDRSAFADHELELLFP</sequence>